<dbReference type="EMBL" id="JACHXD010000037">
    <property type="protein sequence ID" value="MBB3122481.1"/>
    <property type="molecule type" value="Genomic_DNA"/>
</dbReference>
<proteinExistence type="predicted"/>
<dbReference type="AlphaFoldDB" id="A0A7W5FX35"/>
<dbReference type="Proteomes" id="UP000541535">
    <property type="component" value="Unassembled WGS sequence"/>
</dbReference>
<organism evidence="1 2">
    <name type="scientific">Pseudoduganella violacea</name>
    <dbReference type="NCBI Taxonomy" id="1715466"/>
    <lineage>
        <taxon>Bacteria</taxon>
        <taxon>Pseudomonadati</taxon>
        <taxon>Pseudomonadota</taxon>
        <taxon>Betaproteobacteria</taxon>
        <taxon>Burkholderiales</taxon>
        <taxon>Oxalobacteraceae</taxon>
        <taxon>Telluria group</taxon>
        <taxon>Pseudoduganella</taxon>
    </lineage>
</organism>
<protein>
    <recommendedName>
        <fullName evidence="3">Apea-like HEPN domain-containing protein</fullName>
    </recommendedName>
</protein>
<accession>A0A7W5FX35</accession>
<comment type="caution">
    <text evidence="1">The sequence shown here is derived from an EMBL/GenBank/DDBJ whole genome shotgun (WGS) entry which is preliminary data.</text>
</comment>
<name>A0A7W5FX35_9BURK</name>
<evidence type="ECO:0000313" key="2">
    <source>
        <dbReference type="Proteomes" id="UP000541535"/>
    </source>
</evidence>
<gene>
    <name evidence="1" type="ORF">FHS03_005582</name>
</gene>
<sequence>MSTLHPVMEFGMRHTAAIACLRENGHKEATLILLFAAIDQLAWVASDKEAVGNEGFKAWVQQYMIDRNPDLLSGATAADLWGARCGVLHTGASESNDFRNGKARRIFYSTNLGQVQPNAPDILVLSLEWLGTAFATGIAWFLIDLEADAEQDARARSKLARMLTHQHL</sequence>
<reference evidence="1 2" key="1">
    <citation type="submission" date="2020-08" db="EMBL/GenBank/DDBJ databases">
        <title>Genomic Encyclopedia of Type Strains, Phase III (KMG-III): the genomes of soil and plant-associated and newly described type strains.</title>
        <authorList>
            <person name="Whitman W."/>
        </authorList>
    </citation>
    <scope>NUCLEOTIDE SEQUENCE [LARGE SCALE GENOMIC DNA]</scope>
    <source>
        <strain evidence="1 2">CECT 8897</strain>
    </source>
</reference>
<evidence type="ECO:0000313" key="1">
    <source>
        <dbReference type="EMBL" id="MBB3122481.1"/>
    </source>
</evidence>
<keyword evidence="2" id="KW-1185">Reference proteome</keyword>
<evidence type="ECO:0008006" key="3">
    <source>
        <dbReference type="Google" id="ProtNLM"/>
    </source>
</evidence>
<dbReference type="RefSeq" id="WP_183444137.1">
    <property type="nucleotide sequence ID" value="NZ_JACHXD010000037.1"/>
</dbReference>